<dbReference type="EMBL" id="FNXT01000865">
    <property type="protein sequence ID" value="SZX68537.1"/>
    <property type="molecule type" value="Genomic_DNA"/>
</dbReference>
<reference evidence="2 3" key="1">
    <citation type="submission" date="2016-10" db="EMBL/GenBank/DDBJ databases">
        <authorList>
            <person name="Cai Z."/>
        </authorList>
    </citation>
    <scope>NUCLEOTIDE SEQUENCE [LARGE SCALE GENOMIC DNA]</scope>
</reference>
<keyword evidence="1" id="KW-0812">Transmembrane</keyword>
<evidence type="ECO:0000313" key="2">
    <source>
        <dbReference type="EMBL" id="SZX68537.1"/>
    </source>
</evidence>
<keyword evidence="1" id="KW-0472">Membrane</keyword>
<keyword evidence="3" id="KW-1185">Reference proteome</keyword>
<dbReference type="AlphaFoldDB" id="A0A383VSP7"/>
<feature type="transmembrane region" description="Helical" evidence="1">
    <location>
        <begin position="37"/>
        <end position="61"/>
    </location>
</feature>
<feature type="transmembrane region" description="Helical" evidence="1">
    <location>
        <begin position="526"/>
        <end position="552"/>
    </location>
</feature>
<dbReference type="SUPFAM" id="SSF53448">
    <property type="entry name" value="Nucleotide-diphospho-sugar transferases"/>
    <property type="match status" value="1"/>
</dbReference>
<keyword evidence="1" id="KW-1133">Transmembrane helix</keyword>
<dbReference type="Proteomes" id="UP000256970">
    <property type="component" value="Unassembled WGS sequence"/>
</dbReference>
<feature type="transmembrane region" description="Helical" evidence="1">
    <location>
        <begin position="583"/>
        <end position="605"/>
    </location>
</feature>
<dbReference type="InterPro" id="IPR029044">
    <property type="entry name" value="Nucleotide-diphossugar_trans"/>
</dbReference>
<dbReference type="PANTHER" id="PTHR36851:SF1">
    <property type="entry name" value="GLYCO_TRANS_2-LIKE DOMAIN-CONTAINING PROTEIN"/>
    <property type="match status" value="1"/>
</dbReference>
<feature type="transmembrane region" description="Helical" evidence="1">
    <location>
        <begin position="480"/>
        <end position="506"/>
    </location>
</feature>
<evidence type="ECO:0000313" key="3">
    <source>
        <dbReference type="Proteomes" id="UP000256970"/>
    </source>
</evidence>
<organism evidence="2 3">
    <name type="scientific">Tetradesmus obliquus</name>
    <name type="common">Green alga</name>
    <name type="synonym">Acutodesmus obliquus</name>
    <dbReference type="NCBI Taxonomy" id="3088"/>
    <lineage>
        <taxon>Eukaryota</taxon>
        <taxon>Viridiplantae</taxon>
        <taxon>Chlorophyta</taxon>
        <taxon>core chlorophytes</taxon>
        <taxon>Chlorophyceae</taxon>
        <taxon>CS clade</taxon>
        <taxon>Sphaeropleales</taxon>
        <taxon>Scenedesmaceae</taxon>
        <taxon>Tetradesmus</taxon>
    </lineage>
</organism>
<evidence type="ECO:0000256" key="1">
    <source>
        <dbReference type="SAM" id="Phobius"/>
    </source>
</evidence>
<proteinExistence type="predicted"/>
<sequence length="628" mass="69561">MVAESPAKFKPKLPQSTPGTGGVGYLPMAMPRQREPYLYPFKLPLVVCTLASLTTVVLSPWPRYHHLLWFLVAVCGCSLCSVICQAIRMVSLVNTYRKLYCCSNSGTAGAGSVIAGSNGVMGSPASITGPTKDVVAGAKMLLVDTPSRPGHKKSLRAKGHRANVSLDAADCCDQSAESVALVIDCEDWSESTSSSGTDWSAGPPRWNHVFVIPNYKEDMSTLTATLDALASHSWAHTYTIVLAMESKEVGAAHKAGQLQEQFGCTFASVVFTLHVLDAAEMPGKASNVNSAVRQFYHMVSGDRSSYMLTIIDADALVPFEYINQLENVSAAATNPGVHIYAAPVLFEQDNSGVPGIVRATDYMWSGLAAQNLNSWFGVGFPISNYSVSLKLVHDIGYWDTFPDAIGEDMHMFIKAFLRTNGATHLYPIHAPINMLHVQGPNWVMSLWARFLQAERHMRGIADTAYVLHEWGRAQFSVRKLVMFVACLEAHLIPVVTLTSLVILPVYYNLFMLATTHSLPSPLSLPLPMRVLAILGQANLSCIVFVIICYELIRSICRRHLFRLMDNDKHERCWWNCPRYLLHCLNYLTLFVSVWFYTVIPVVLVVGKHMFNMRSMNYIVADKRIKTQL</sequence>
<accession>A0A383VSP7</accession>
<dbReference type="Gene3D" id="3.90.550.10">
    <property type="entry name" value="Spore Coat Polysaccharide Biosynthesis Protein SpsA, Chain A"/>
    <property type="match status" value="1"/>
</dbReference>
<feature type="transmembrane region" description="Helical" evidence="1">
    <location>
        <begin position="67"/>
        <end position="90"/>
    </location>
</feature>
<protein>
    <submittedName>
        <fullName evidence="2">Uncharacterized protein</fullName>
    </submittedName>
</protein>
<gene>
    <name evidence="2" type="ORF">BQ4739_LOCUS8879</name>
</gene>
<dbReference type="PANTHER" id="PTHR36851">
    <property type="entry name" value="UNNAMED PRODUCT"/>
    <property type="match status" value="1"/>
</dbReference>
<name>A0A383VSP7_TETOB</name>